<sequence>MITFHGDIDELRRLTKGIAAAEPALEKATVSALNKSIVSTRAYGVKLVARDYAVTQKAVRKELKIYRANLHRKQASIVGSGSPGIPLYQFRPTPRRVPSTKRLKSGGYSPKEGIKVMIRRGSRKVVKGAFIAETESGHIGVFKRRERGLGNWWNAFRKNRIEKMFGPSPLRILDSEHYYEKLDNYTEEIMDKNMAHEADYFLKKAGVIFNV</sequence>
<evidence type="ECO:0000313" key="2">
    <source>
        <dbReference type="Proteomes" id="UP000199073"/>
    </source>
</evidence>
<protein>
    <submittedName>
        <fullName evidence="1">Prophage minor tail protein Z (GPZ)</fullName>
    </submittedName>
</protein>
<dbReference type="OrthoDB" id="5518677at2"/>
<dbReference type="Pfam" id="PF06763">
    <property type="entry name" value="Minor_tail_Z"/>
    <property type="match status" value="1"/>
</dbReference>
<evidence type="ECO:0000313" key="1">
    <source>
        <dbReference type="EMBL" id="SDP69696.1"/>
    </source>
</evidence>
<gene>
    <name evidence="1" type="ORF">SAMN05660330_03717</name>
</gene>
<reference evidence="1 2" key="1">
    <citation type="submission" date="2016-10" db="EMBL/GenBank/DDBJ databases">
        <authorList>
            <person name="de Groot N.N."/>
        </authorList>
    </citation>
    <scope>NUCLEOTIDE SEQUENCE [LARGE SCALE GENOMIC DNA]</scope>
    <source>
        <strain evidence="1 2">DSM 12130</strain>
    </source>
</reference>
<proteinExistence type="predicted"/>
<accession>A0A1H0UV84</accession>
<keyword evidence="2" id="KW-1185">Reference proteome</keyword>
<dbReference type="Proteomes" id="UP000199073">
    <property type="component" value="Unassembled WGS sequence"/>
</dbReference>
<dbReference type="RefSeq" id="WP_092225573.1">
    <property type="nucleotide sequence ID" value="NZ_FNJI01000036.1"/>
</dbReference>
<dbReference type="InterPro" id="IPR010633">
    <property type="entry name" value="Phage_lambda_GpZ"/>
</dbReference>
<organism evidence="1 2">
    <name type="scientific">Desulforhopalus singaporensis</name>
    <dbReference type="NCBI Taxonomy" id="91360"/>
    <lineage>
        <taxon>Bacteria</taxon>
        <taxon>Pseudomonadati</taxon>
        <taxon>Thermodesulfobacteriota</taxon>
        <taxon>Desulfobulbia</taxon>
        <taxon>Desulfobulbales</taxon>
        <taxon>Desulfocapsaceae</taxon>
        <taxon>Desulforhopalus</taxon>
    </lineage>
</organism>
<name>A0A1H0UV84_9BACT</name>
<dbReference type="EMBL" id="FNJI01000036">
    <property type="protein sequence ID" value="SDP69696.1"/>
    <property type="molecule type" value="Genomic_DNA"/>
</dbReference>
<dbReference type="AlphaFoldDB" id="A0A1H0UV84"/>
<dbReference type="STRING" id="91360.SAMN05660330_03717"/>